<organism evidence="1">
    <name type="scientific">Rhizophora mucronata</name>
    <name type="common">Asiatic mangrove</name>
    <dbReference type="NCBI Taxonomy" id="61149"/>
    <lineage>
        <taxon>Eukaryota</taxon>
        <taxon>Viridiplantae</taxon>
        <taxon>Streptophyta</taxon>
        <taxon>Embryophyta</taxon>
        <taxon>Tracheophyta</taxon>
        <taxon>Spermatophyta</taxon>
        <taxon>Magnoliopsida</taxon>
        <taxon>eudicotyledons</taxon>
        <taxon>Gunneridae</taxon>
        <taxon>Pentapetalae</taxon>
        <taxon>rosids</taxon>
        <taxon>fabids</taxon>
        <taxon>Malpighiales</taxon>
        <taxon>Rhizophoraceae</taxon>
        <taxon>Rhizophora</taxon>
    </lineage>
</organism>
<accession>A0A2P2NSZ8</accession>
<sequence length="65" mass="6553">MALGNGLVSCSDKGTIAPMLISINLLRASRASLSSTGGSSRNKIESTVARSLKGIPTASFAASDL</sequence>
<proteinExistence type="predicted"/>
<dbReference type="EMBL" id="GGEC01065158">
    <property type="protein sequence ID" value="MBX45642.1"/>
    <property type="molecule type" value="Transcribed_RNA"/>
</dbReference>
<dbReference type="AlphaFoldDB" id="A0A2P2NSZ8"/>
<evidence type="ECO:0000313" key="1">
    <source>
        <dbReference type="EMBL" id="MBX45642.1"/>
    </source>
</evidence>
<reference evidence="1" key="1">
    <citation type="submission" date="2018-02" db="EMBL/GenBank/DDBJ databases">
        <title>Rhizophora mucronata_Transcriptome.</title>
        <authorList>
            <person name="Meera S.P."/>
            <person name="Sreeshan A."/>
            <person name="Augustine A."/>
        </authorList>
    </citation>
    <scope>NUCLEOTIDE SEQUENCE</scope>
    <source>
        <tissue evidence="1">Leaf</tissue>
    </source>
</reference>
<protein>
    <submittedName>
        <fullName evidence="1">Uncharacterized protein</fullName>
    </submittedName>
</protein>
<name>A0A2P2NSZ8_RHIMU</name>